<keyword evidence="4" id="KW-1185">Reference proteome</keyword>
<dbReference type="EMBL" id="CP099419">
    <property type="protein sequence ID" value="USW50027.1"/>
    <property type="molecule type" value="Genomic_DNA"/>
</dbReference>
<evidence type="ECO:0000256" key="1">
    <source>
        <dbReference type="SAM" id="Coils"/>
    </source>
</evidence>
<evidence type="ECO:0000313" key="4">
    <source>
        <dbReference type="Proteomes" id="UP001056384"/>
    </source>
</evidence>
<organism evidence="3 4">
    <name type="scientific">Septoria linicola</name>
    <dbReference type="NCBI Taxonomy" id="215465"/>
    <lineage>
        <taxon>Eukaryota</taxon>
        <taxon>Fungi</taxon>
        <taxon>Dikarya</taxon>
        <taxon>Ascomycota</taxon>
        <taxon>Pezizomycotina</taxon>
        <taxon>Dothideomycetes</taxon>
        <taxon>Dothideomycetidae</taxon>
        <taxon>Mycosphaerellales</taxon>
        <taxon>Mycosphaerellaceae</taxon>
        <taxon>Septoria</taxon>
    </lineage>
</organism>
<dbReference type="SUPFAM" id="SSF58022">
    <property type="entry name" value="XRCC4, C-terminal oligomerization domain"/>
    <property type="match status" value="1"/>
</dbReference>
<dbReference type="AlphaFoldDB" id="A0A9Q9EHK3"/>
<proteinExistence type="predicted"/>
<accession>A0A9Q9EHK3</accession>
<feature type="compositionally biased region" description="Acidic residues" evidence="2">
    <location>
        <begin position="360"/>
        <end position="372"/>
    </location>
</feature>
<gene>
    <name evidence="3" type="ORF">Slin15195_G033460</name>
</gene>
<evidence type="ECO:0000313" key="3">
    <source>
        <dbReference type="EMBL" id="USW50027.1"/>
    </source>
</evidence>
<sequence>MAAPTKHVLRLRRTDNKSEDLLLNVAKEGRGDLDLKLIGTNKSELYVLSFAEADTKSYQDRNFKGNFEEWKTLLKFALLHRQPESTLPESLQGVETVAAINGSTATITIRKNVDGITQRLGTIRLQENTAATEIDIFDWVDTATAEAYDLRSQLEVLQASVESQKDAVAKLTTELDMLVRAKKEHEDELLSKFAVLLNAKKLKIRDQQRLLQGATIDPGTAEEVNDARSLRTSKKAGASRSGKRKAAAPPQSASSDNHEASDNDEEVMNAPGDDVFRHDQATPDSGDADAAVATEDEDEITSHKSAALPVASQRTLRGRHKEAERMDVDDEPTSQQARKTRNLPSRAVKEPTPQPVSNAAEEEDDEETDDEL</sequence>
<reference evidence="3" key="1">
    <citation type="submission" date="2022-06" db="EMBL/GenBank/DDBJ databases">
        <title>Complete genome sequences of two strains of the flax pathogen Septoria linicola.</title>
        <authorList>
            <person name="Lapalu N."/>
            <person name="Simon A."/>
            <person name="Demenou B."/>
            <person name="Paumier D."/>
            <person name="Guillot M.-P."/>
            <person name="Gout L."/>
            <person name="Valade R."/>
        </authorList>
    </citation>
    <scope>NUCLEOTIDE SEQUENCE</scope>
    <source>
        <strain evidence="3">SE15195</strain>
    </source>
</reference>
<feature type="region of interest" description="Disordered" evidence="2">
    <location>
        <begin position="222"/>
        <end position="372"/>
    </location>
</feature>
<evidence type="ECO:0000256" key="2">
    <source>
        <dbReference type="SAM" id="MobiDB-lite"/>
    </source>
</evidence>
<protein>
    <submittedName>
        <fullName evidence="3">DNA repair protein XRCC4</fullName>
    </submittedName>
</protein>
<dbReference type="InterPro" id="IPR014751">
    <property type="entry name" value="XRCC4-like_C"/>
</dbReference>
<dbReference type="PANTHER" id="PTHR42067">
    <property type="entry name" value="YALI0C15378P"/>
    <property type="match status" value="1"/>
</dbReference>
<name>A0A9Q9EHK3_9PEZI</name>
<dbReference type="PANTHER" id="PTHR42067:SF1">
    <property type="entry name" value="MITOTIC APPARATUS PROTEIN P62"/>
    <property type="match status" value="1"/>
</dbReference>
<dbReference type="Gene3D" id="1.20.5.370">
    <property type="match status" value="1"/>
</dbReference>
<feature type="coiled-coil region" evidence="1">
    <location>
        <begin position="154"/>
        <end position="188"/>
    </location>
</feature>
<keyword evidence="1" id="KW-0175">Coiled coil</keyword>
<dbReference type="Proteomes" id="UP001056384">
    <property type="component" value="Chromosome 2"/>
</dbReference>